<dbReference type="InterPro" id="IPR050336">
    <property type="entry name" value="Chromosome_partition/occlusion"/>
</dbReference>
<dbReference type="GO" id="GO:0005694">
    <property type="term" value="C:chromosome"/>
    <property type="evidence" value="ECO:0007669"/>
    <property type="project" value="TreeGrafter"/>
</dbReference>
<evidence type="ECO:0000256" key="1">
    <source>
        <dbReference type="ARBA" id="ARBA00006295"/>
    </source>
</evidence>
<dbReference type="GO" id="GO:0003677">
    <property type="term" value="F:DNA binding"/>
    <property type="evidence" value="ECO:0007669"/>
    <property type="project" value="InterPro"/>
</dbReference>
<gene>
    <name evidence="3" type="ORF">MAGMO_1789</name>
    <name evidence="4" type="ORF">MAGMO_1824</name>
</gene>
<protein>
    <submittedName>
        <fullName evidence="3">RepB plasmid partition</fullName>
    </submittedName>
</protein>
<proteinExistence type="inferred from homology"/>
<dbReference type="NCBIfam" id="TIGR00180">
    <property type="entry name" value="parB_part"/>
    <property type="match status" value="1"/>
</dbReference>
<dbReference type="EMBL" id="LO017727">
    <property type="protein sequence ID" value="CRH05966.1"/>
    <property type="molecule type" value="Genomic_DNA"/>
</dbReference>
<comment type="similarity">
    <text evidence="1">Belongs to the ParB family.</text>
</comment>
<dbReference type="EMBL" id="LO017727">
    <property type="protein sequence ID" value="CRH06000.1"/>
    <property type="molecule type" value="Genomic_DNA"/>
</dbReference>
<evidence type="ECO:0000313" key="3">
    <source>
        <dbReference type="EMBL" id="CRH05966.1"/>
    </source>
</evidence>
<dbReference type="Gene3D" id="1.10.10.2830">
    <property type="match status" value="1"/>
</dbReference>
<dbReference type="SMART" id="SM00470">
    <property type="entry name" value="ParB"/>
    <property type="match status" value="1"/>
</dbReference>
<dbReference type="PANTHER" id="PTHR33375">
    <property type="entry name" value="CHROMOSOME-PARTITIONING PROTEIN PARB-RELATED"/>
    <property type="match status" value="1"/>
</dbReference>
<dbReference type="Pfam" id="PF02195">
    <property type="entry name" value="ParB_N"/>
    <property type="match status" value="1"/>
</dbReference>
<dbReference type="InterPro" id="IPR011111">
    <property type="entry name" value="Plasmid_RepB"/>
</dbReference>
<dbReference type="InterPro" id="IPR004437">
    <property type="entry name" value="ParB/RepB/Spo0J"/>
</dbReference>
<dbReference type="Gene3D" id="3.90.1530.30">
    <property type="match status" value="1"/>
</dbReference>
<feature type="domain" description="ParB-like N-terminal" evidence="2">
    <location>
        <begin position="10"/>
        <end position="100"/>
    </location>
</feature>
<dbReference type="AlphaFoldDB" id="A0A1S7LJI9"/>
<dbReference type="InterPro" id="IPR003115">
    <property type="entry name" value="ParB_N"/>
</dbReference>
<dbReference type="Pfam" id="PF07506">
    <property type="entry name" value="RepB"/>
    <property type="match status" value="1"/>
</dbReference>
<dbReference type="CDD" id="cd16411">
    <property type="entry name" value="ParB_N_like"/>
    <property type="match status" value="1"/>
</dbReference>
<name>A0A1S7LJI9_MAGMO</name>
<dbReference type="SUPFAM" id="SSF110849">
    <property type="entry name" value="ParB/Sulfiredoxin"/>
    <property type="match status" value="1"/>
</dbReference>
<reference evidence="3" key="1">
    <citation type="submission" date="2015-04" db="EMBL/GenBank/DDBJ databases">
        <authorList>
            <person name="Syromyatnikov M.Y."/>
            <person name="Popov V.N."/>
        </authorList>
    </citation>
    <scope>NUCLEOTIDE SEQUENCE</scope>
    <source>
        <strain evidence="3">MO-1</strain>
    </source>
</reference>
<dbReference type="GO" id="GO:0007059">
    <property type="term" value="P:chromosome segregation"/>
    <property type="evidence" value="ECO:0007669"/>
    <property type="project" value="TreeGrafter"/>
</dbReference>
<dbReference type="InterPro" id="IPR036086">
    <property type="entry name" value="ParB/Sulfiredoxin_sf"/>
</dbReference>
<evidence type="ECO:0000259" key="2">
    <source>
        <dbReference type="SMART" id="SM00470"/>
    </source>
</evidence>
<dbReference type="SUPFAM" id="SSF109709">
    <property type="entry name" value="KorB DNA-binding domain-like"/>
    <property type="match status" value="1"/>
</dbReference>
<organism evidence="3">
    <name type="scientific">Magnetococcus massalia (strain MO-1)</name>
    <dbReference type="NCBI Taxonomy" id="451514"/>
    <lineage>
        <taxon>Bacteria</taxon>
        <taxon>Pseudomonadati</taxon>
        <taxon>Pseudomonadota</taxon>
        <taxon>Magnetococcia</taxon>
        <taxon>Magnetococcales</taxon>
        <taxon>Magnetococcaceae</taxon>
        <taxon>Magnetococcus</taxon>
    </lineage>
</organism>
<accession>A0A1S7LJI9</accession>
<sequence>MNRAYPTEVQMIPIKQIEVLNPRERNQKDFQNIVKNIEAVGLKKPITVSPIPDTDPQQYHLVCGQGRMEAFIALQQEAIPAFVINASEHSCLIMSLAENIHRRNQKPDEMLKAISKLKERGYSNIAIGEKIGMSDTFVGGVVKLIENGEEGLIKAVSAGRIPITVATEIASVEESEAMQSLQEAYESGQLKGYQMVKAKRLVTMRKAWGKKMKPARSSSGKKRPITGNTLVMTLKQETERQKSVVRQFQHARQKNLFIESAIKQLRMDPGFVNLLRAVGLETMPEMLDDRVNGV</sequence>
<evidence type="ECO:0000313" key="4">
    <source>
        <dbReference type="EMBL" id="CRH06000.1"/>
    </source>
</evidence>
<dbReference type="PANTHER" id="PTHR33375:SF1">
    <property type="entry name" value="CHROMOSOME-PARTITIONING PROTEIN PARB-RELATED"/>
    <property type="match status" value="1"/>
</dbReference>